<comment type="similarity">
    <text evidence="2">Belongs to the MIF family.</text>
</comment>
<comment type="catalytic activity">
    <reaction evidence="6">
        <text>3-phenylpyruvate = enol-phenylpyruvate</text>
        <dbReference type="Rhea" id="RHEA:17097"/>
        <dbReference type="ChEBI" id="CHEBI:16815"/>
        <dbReference type="ChEBI" id="CHEBI:18005"/>
        <dbReference type="EC" id="5.3.2.1"/>
    </reaction>
</comment>
<dbReference type="SUPFAM" id="SSF55331">
    <property type="entry name" value="Tautomerase/MIF"/>
    <property type="match status" value="1"/>
</dbReference>
<feature type="compositionally biased region" description="Basic and acidic residues" evidence="13">
    <location>
        <begin position="473"/>
        <end position="482"/>
    </location>
</feature>
<keyword evidence="3" id="KW-0202">Cytokine</keyword>
<accession>A0A4U0TQU0</accession>
<evidence type="ECO:0000256" key="5">
    <source>
        <dbReference type="ARBA" id="ARBA00023235"/>
    </source>
</evidence>
<comment type="subcellular location">
    <subcellularLocation>
        <location evidence="1">Secreted</location>
    </subcellularLocation>
</comment>
<comment type="catalytic activity">
    <reaction evidence="7">
        <text>L-dopachrome = 5,6-dihydroxyindole-2-carboxylate</text>
        <dbReference type="Rhea" id="RHEA:13041"/>
        <dbReference type="ChEBI" id="CHEBI:16875"/>
        <dbReference type="ChEBI" id="CHEBI:57509"/>
        <dbReference type="EC" id="5.3.3.12"/>
    </reaction>
</comment>
<feature type="compositionally biased region" description="Polar residues" evidence="13">
    <location>
        <begin position="115"/>
        <end position="130"/>
    </location>
</feature>
<feature type="compositionally biased region" description="Polar residues" evidence="13">
    <location>
        <begin position="459"/>
        <end position="469"/>
    </location>
</feature>
<evidence type="ECO:0000256" key="11">
    <source>
        <dbReference type="ARBA" id="ARBA00041912"/>
    </source>
</evidence>
<comment type="caution">
    <text evidence="14">The sequence shown here is derived from an EMBL/GenBank/DDBJ whole genome shotgun (WGS) entry which is preliminary data.</text>
</comment>
<evidence type="ECO:0000256" key="3">
    <source>
        <dbReference type="ARBA" id="ARBA00022514"/>
    </source>
</evidence>
<dbReference type="GO" id="GO:0005576">
    <property type="term" value="C:extracellular region"/>
    <property type="evidence" value="ECO:0007669"/>
    <property type="project" value="UniProtKB-SubCell"/>
</dbReference>
<evidence type="ECO:0000256" key="2">
    <source>
        <dbReference type="ARBA" id="ARBA00005851"/>
    </source>
</evidence>
<feature type="region of interest" description="Disordered" evidence="13">
    <location>
        <begin position="298"/>
        <end position="358"/>
    </location>
</feature>
<feature type="compositionally biased region" description="Polar residues" evidence="13">
    <location>
        <begin position="500"/>
        <end position="519"/>
    </location>
</feature>
<dbReference type="EMBL" id="NAJL01000043">
    <property type="protein sequence ID" value="TKA24478.1"/>
    <property type="molecule type" value="Genomic_DNA"/>
</dbReference>
<dbReference type="Gene3D" id="3.30.429.10">
    <property type="entry name" value="Macrophage Migration Inhibitory Factor"/>
    <property type="match status" value="1"/>
</dbReference>
<dbReference type="AlphaFoldDB" id="A0A4U0TQU0"/>
<evidence type="ECO:0000313" key="15">
    <source>
        <dbReference type="Proteomes" id="UP000308549"/>
    </source>
</evidence>
<sequence length="635" mass="68510">MTSTTTTAPFTKPISAPTLVGTADTSRDSRSDLPSQLQQQQQQQQRRYSGANSTAWKRGSISLGDAYFQADVAVRASGKIDDVLVRRSKSGDRERERDGSTMSQYKDASKHRSSHTQIQPHIPAQTATPTPTLYHEDQFRYKDADVGTVRDRVQRESPVLAELKTNVIIKDEFTLVTDLSYHLAQRYTRPDSSIMIKVDHSACLALGGTFDPCYILNVTTVPSSMGPSLNKRNAALIQSFMADILSVPSDRGIVKFTPIEEANYATNGTTMLGEMERLEKHQQENGGMGNAVRRAVTNASRKSASSFNNKVASPRPDTDVKTPTSVGAAHTVSAVDQEHKDKQKSKRRSTTTDPAVASAIPNVFELAATESNTDRPSTAHGVYAAENGLRMNGISKENLTGAAARTPNGRPKTFAGSSASPEESAQEPMPQSHSSHGQRTSSSNYRKSIGAEPVRKTTPHTTTSSNIPTSPRPQERTSRVPDSHTALKSARASKPPPAADTQSMRSTPAPSIRTTNTYLDNLPTEAERRQNSTSAASILTLTAADPKFDAKAAEKNRLAQVKTESTNGSKDAGKDGKDVKDTAANTAKRRSTVTATPRLPVPPPVPQEKEKGGSAGQKVGKRKSFLSAFRRSAAA</sequence>
<feature type="region of interest" description="Disordered" evidence="13">
    <location>
        <begin position="87"/>
        <end position="130"/>
    </location>
</feature>
<feature type="compositionally biased region" description="Low complexity" evidence="13">
    <location>
        <begin position="36"/>
        <end position="45"/>
    </location>
</feature>
<dbReference type="PANTHER" id="PTHR11954">
    <property type="entry name" value="D-DOPACHROME DECARBOXYLASE"/>
    <property type="match status" value="1"/>
</dbReference>
<dbReference type="Proteomes" id="UP000308549">
    <property type="component" value="Unassembled WGS sequence"/>
</dbReference>
<feature type="region of interest" description="Disordered" evidence="13">
    <location>
        <begin position="554"/>
        <end position="635"/>
    </location>
</feature>
<evidence type="ECO:0000256" key="12">
    <source>
        <dbReference type="ARBA" id="ARBA00042730"/>
    </source>
</evidence>
<feature type="compositionally biased region" description="Basic and acidic residues" evidence="13">
    <location>
        <begin position="87"/>
        <end position="99"/>
    </location>
</feature>
<feature type="region of interest" description="Disordered" evidence="13">
    <location>
        <begin position="1"/>
        <end position="55"/>
    </location>
</feature>
<dbReference type="GO" id="GO:0050178">
    <property type="term" value="F:phenylpyruvate tautomerase activity"/>
    <property type="evidence" value="ECO:0007669"/>
    <property type="project" value="UniProtKB-EC"/>
</dbReference>
<dbReference type="InterPro" id="IPR001398">
    <property type="entry name" value="Macrophage_inhib_fac"/>
</dbReference>
<feature type="compositionally biased region" description="Basic and acidic residues" evidence="13">
    <location>
        <begin position="571"/>
        <end position="581"/>
    </location>
</feature>
<feature type="compositionally biased region" description="Low complexity" evidence="13">
    <location>
        <begin position="417"/>
        <end position="443"/>
    </location>
</feature>
<dbReference type="PANTHER" id="PTHR11954:SF6">
    <property type="entry name" value="MACROPHAGE MIGRATION INHIBITORY FACTOR"/>
    <property type="match status" value="1"/>
</dbReference>
<evidence type="ECO:0000256" key="1">
    <source>
        <dbReference type="ARBA" id="ARBA00004613"/>
    </source>
</evidence>
<reference evidence="14 15" key="1">
    <citation type="submission" date="2017-03" db="EMBL/GenBank/DDBJ databases">
        <title>Genomes of endolithic fungi from Antarctica.</title>
        <authorList>
            <person name="Coleine C."/>
            <person name="Masonjones S."/>
            <person name="Stajich J.E."/>
        </authorList>
    </citation>
    <scope>NUCLEOTIDE SEQUENCE [LARGE SCALE GENOMIC DNA]</scope>
    <source>
        <strain evidence="14 15">CCFEE 6315</strain>
    </source>
</reference>
<dbReference type="EC" id="5.3.3.12" evidence="8"/>
<dbReference type="EC" id="5.3.2.1" evidence="9"/>
<evidence type="ECO:0000256" key="9">
    <source>
        <dbReference type="ARBA" id="ARBA00039086"/>
    </source>
</evidence>
<gene>
    <name evidence="14" type="ORF">B0A50_06635</name>
</gene>
<dbReference type="GO" id="GO:0004167">
    <property type="term" value="F:dopachrome isomerase activity"/>
    <property type="evidence" value="ECO:0007669"/>
    <property type="project" value="UniProtKB-EC"/>
</dbReference>
<evidence type="ECO:0000256" key="10">
    <source>
        <dbReference type="ARBA" id="ARBA00041631"/>
    </source>
</evidence>
<dbReference type="InterPro" id="IPR014347">
    <property type="entry name" value="Tautomerase/MIF_sf"/>
</dbReference>
<dbReference type="Pfam" id="PF01187">
    <property type="entry name" value="MIF"/>
    <property type="match status" value="1"/>
</dbReference>
<organism evidence="14 15">
    <name type="scientific">Salinomyces thailandicus</name>
    <dbReference type="NCBI Taxonomy" id="706561"/>
    <lineage>
        <taxon>Eukaryota</taxon>
        <taxon>Fungi</taxon>
        <taxon>Dikarya</taxon>
        <taxon>Ascomycota</taxon>
        <taxon>Pezizomycotina</taxon>
        <taxon>Dothideomycetes</taxon>
        <taxon>Dothideomycetidae</taxon>
        <taxon>Mycosphaerellales</taxon>
        <taxon>Teratosphaeriaceae</taxon>
        <taxon>Salinomyces</taxon>
    </lineage>
</organism>
<feature type="compositionally biased region" description="Low complexity" evidence="13">
    <location>
        <begin position="625"/>
        <end position="635"/>
    </location>
</feature>
<feature type="region of interest" description="Disordered" evidence="13">
    <location>
        <begin position="401"/>
        <end position="537"/>
    </location>
</feature>
<evidence type="ECO:0000256" key="6">
    <source>
        <dbReference type="ARBA" id="ARBA00036735"/>
    </source>
</evidence>
<evidence type="ECO:0000256" key="8">
    <source>
        <dbReference type="ARBA" id="ARBA00038932"/>
    </source>
</evidence>
<evidence type="ECO:0000256" key="13">
    <source>
        <dbReference type="SAM" id="MobiDB-lite"/>
    </source>
</evidence>
<feature type="compositionally biased region" description="Polar residues" evidence="13">
    <location>
        <begin position="46"/>
        <end position="55"/>
    </location>
</feature>
<name>A0A4U0TQU0_9PEZI</name>
<evidence type="ECO:0000256" key="7">
    <source>
        <dbReference type="ARBA" id="ARBA00036823"/>
    </source>
</evidence>
<feature type="compositionally biased region" description="Polar residues" evidence="13">
    <location>
        <begin position="298"/>
        <end position="311"/>
    </location>
</feature>
<protein>
    <recommendedName>
        <fullName evidence="12">L-dopachrome isomerase</fullName>
        <ecNumber evidence="9">5.3.2.1</ecNumber>
        <ecNumber evidence="8">5.3.3.12</ecNumber>
    </recommendedName>
    <alternativeName>
        <fullName evidence="10">L-dopachrome tautomerase</fullName>
    </alternativeName>
    <alternativeName>
        <fullName evidence="11">Phenylpyruvate tautomerase</fullName>
    </alternativeName>
</protein>
<keyword evidence="5" id="KW-0413">Isomerase</keyword>
<keyword evidence="15" id="KW-1185">Reference proteome</keyword>
<evidence type="ECO:0000256" key="4">
    <source>
        <dbReference type="ARBA" id="ARBA00022525"/>
    </source>
</evidence>
<dbReference type="OrthoDB" id="255819at2759"/>
<keyword evidence="4" id="KW-0964">Secreted</keyword>
<proteinExistence type="inferred from homology"/>
<evidence type="ECO:0000313" key="14">
    <source>
        <dbReference type="EMBL" id="TKA24478.1"/>
    </source>
</evidence>